<feature type="region of interest" description="Disordered" evidence="12">
    <location>
        <begin position="34"/>
        <end position="58"/>
    </location>
</feature>
<evidence type="ECO:0000256" key="1">
    <source>
        <dbReference type="ARBA" id="ARBA00004479"/>
    </source>
</evidence>
<reference evidence="15" key="2">
    <citation type="submission" date="2025-08" db="UniProtKB">
        <authorList>
            <consortium name="Ensembl"/>
        </authorList>
    </citation>
    <scope>IDENTIFICATION</scope>
    <source>
        <strain evidence="15">Hd-rR</strain>
    </source>
</reference>
<evidence type="ECO:0000256" key="5">
    <source>
        <dbReference type="ARBA" id="ARBA00022729"/>
    </source>
</evidence>
<comment type="similarity">
    <text evidence="2 11">Belongs to the syndecan proteoglycan family.</text>
</comment>
<evidence type="ECO:0000256" key="6">
    <source>
        <dbReference type="ARBA" id="ARBA00022974"/>
    </source>
</evidence>
<sequence>IRNIIIVLLLRQQTRTLNDFLIAAAQASSQSDDLFLEEPGSGGVYPEDDDDFNSGSGSGTVQEAPMTTSMVFVEAKTAQPTKTILKNFIPKVGAIPDRGSRKDLPRKPITTEVGCPEKRPTNQKTKSSGPGPVEVHSENLFQRTEVLAAVIAGGVIGFLFAIFLILLLVYRMRKKDEGSYDLGERKPSGAAYQKAPTKEFYA</sequence>
<keyword evidence="16" id="KW-1185">Reference proteome</keyword>
<comment type="similarity">
    <text evidence="3">Belongs to the neurexin family.</text>
</comment>
<dbReference type="AlphaFoldDB" id="H2M2Z2"/>
<keyword evidence="10 11" id="KW-0357">Heparan sulfate</keyword>
<feature type="region of interest" description="Disordered" evidence="12">
    <location>
        <begin position="179"/>
        <end position="202"/>
    </location>
</feature>
<evidence type="ECO:0000256" key="8">
    <source>
        <dbReference type="ARBA" id="ARBA00023136"/>
    </source>
</evidence>
<dbReference type="InterPro" id="IPR003585">
    <property type="entry name" value="Neurexin-like"/>
</dbReference>
<keyword evidence="7 13" id="KW-1133">Transmembrane helix</keyword>
<evidence type="ECO:0000256" key="3">
    <source>
        <dbReference type="ARBA" id="ARBA00010241"/>
    </source>
</evidence>
<keyword evidence="8 13" id="KW-0472">Membrane</keyword>
<evidence type="ECO:0000256" key="7">
    <source>
        <dbReference type="ARBA" id="ARBA00022989"/>
    </source>
</evidence>
<dbReference type="Ensembl" id="ENSORLT00000012792.2">
    <property type="protein sequence ID" value="ENSORLP00000012791.2"/>
    <property type="gene ID" value="ENSORLG00000010202.2"/>
</dbReference>
<evidence type="ECO:0000313" key="15">
    <source>
        <dbReference type="Ensembl" id="ENSORLP00000012791.2"/>
    </source>
</evidence>
<keyword evidence="5" id="KW-0732">Signal</keyword>
<dbReference type="SMART" id="SM00294">
    <property type="entry name" value="4.1m"/>
    <property type="match status" value="1"/>
</dbReference>
<dbReference type="InterPro" id="IPR001050">
    <property type="entry name" value="Syndecan"/>
</dbReference>
<evidence type="ECO:0000259" key="14">
    <source>
        <dbReference type="SMART" id="SM00294"/>
    </source>
</evidence>
<keyword evidence="4 11" id="KW-0812">Transmembrane</keyword>
<proteinExistence type="inferred from homology"/>
<organism evidence="15 16">
    <name type="scientific">Oryzias latipes</name>
    <name type="common">Japanese rice fish</name>
    <name type="synonym">Japanese killifish</name>
    <dbReference type="NCBI Taxonomy" id="8090"/>
    <lineage>
        <taxon>Eukaryota</taxon>
        <taxon>Metazoa</taxon>
        <taxon>Chordata</taxon>
        <taxon>Craniata</taxon>
        <taxon>Vertebrata</taxon>
        <taxon>Euteleostomi</taxon>
        <taxon>Actinopterygii</taxon>
        <taxon>Neopterygii</taxon>
        <taxon>Teleostei</taxon>
        <taxon>Neoteleostei</taxon>
        <taxon>Acanthomorphata</taxon>
        <taxon>Ovalentaria</taxon>
        <taxon>Atherinomorphae</taxon>
        <taxon>Beloniformes</taxon>
        <taxon>Adrianichthyidae</taxon>
        <taxon>Oryziinae</taxon>
        <taxon>Oryzias</taxon>
    </lineage>
</organism>
<dbReference type="InterPro" id="IPR030479">
    <property type="entry name" value="Syndecan_CS"/>
</dbReference>
<dbReference type="PANTHER" id="PTHR10915">
    <property type="entry name" value="SYNDECAN"/>
    <property type="match status" value="1"/>
</dbReference>
<reference evidence="15 16" key="1">
    <citation type="journal article" date="2007" name="Nature">
        <title>The medaka draft genome and insights into vertebrate genome evolution.</title>
        <authorList>
            <person name="Kasahara M."/>
            <person name="Naruse K."/>
            <person name="Sasaki S."/>
            <person name="Nakatani Y."/>
            <person name="Qu W."/>
            <person name="Ahsan B."/>
            <person name="Yamada T."/>
            <person name="Nagayasu Y."/>
            <person name="Doi K."/>
            <person name="Kasai Y."/>
            <person name="Jindo T."/>
            <person name="Kobayashi D."/>
            <person name="Shimada A."/>
            <person name="Toyoda A."/>
            <person name="Kuroki Y."/>
            <person name="Fujiyama A."/>
            <person name="Sasaki T."/>
            <person name="Shimizu A."/>
            <person name="Asakawa S."/>
            <person name="Shimizu N."/>
            <person name="Hashimoto S."/>
            <person name="Yang J."/>
            <person name="Lee Y."/>
            <person name="Matsushima K."/>
            <person name="Sugano S."/>
            <person name="Sakaizumi M."/>
            <person name="Narita T."/>
            <person name="Ohishi K."/>
            <person name="Haga S."/>
            <person name="Ohta F."/>
            <person name="Nomoto H."/>
            <person name="Nogata K."/>
            <person name="Morishita T."/>
            <person name="Endo T."/>
            <person name="Shin-I T."/>
            <person name="Takeda H."/>
            <person name="Morishita S."/>
            <person name="Kohara Y."/>
        </authorList>
    </citation>
    <scope>NUCLEOTIDE SEQUENCE [LARGE SCALE GENOMIC DNA]</scope>
    <source>
        <strain evidence="15 16">Hd-rR</strain>
    </source>
</reference>
<evidence type="ECO:0000256" key="10">
    <source>
        <dbReference type="ARBA" id="ARBA00023207"/>
    </source>
</evidence>
<feature type="transmembrane region" description="Helical" evidence="13">
    <location>
        <begin position="146"/>
        <end position="170"/>
    </location>
</feature>
<comment type="subcellular location">
    <subcellularLocation>
        <location evidence="1 11">Membrane</location>
        <topology evidence="1 11">Single-pass type I membrane protein</topology>
    </subcellularLocation>
</comment>
<dbReference type="Pfam" id="PF01034">
    <property type="entry name" value="Syndecan"/>
    <property type="match status" value="1"/>
</dbReference>
<dbReference type="Bgee" id="ENSORLG00000010202">
    <property type="expression patterns" value="Expressed in liver and 14 other cell types or tissues"/>
</dbReference>
<gene>
    <name evidence="15" type="primary">sdc2</name>
</gene>
<feature type="region of interest" description="Disordered" evidence="12">
    <location>
        <begin position="97"/>
        <end position="133"/>
    </location>
</feature>
<dbReference type="PANTHER" id="PTHR10915:SF6">
    <property type="entry name" value="SYNDECAN-2"/>
    <property type="match status" value="1"/>
</dbReference>
<evidence type="ECO:0000256" key="9">
    <source>
        <dbReference type="ARBA" id="ARBA00023180"/>
    </source>
</evidence>
<evidence type="ECO:0000256" key="13">
    <source>
        <dbReference type="SAM" id="Phobius"/>
    </source>
</evidence>
<keyword evidence="9 11" id="KW-0325">Glycoprotein</keyword>
<name>H2M2Z2_ORYLA</name>
<keyword evidence="6 11" id="KW-0654">Proteoglycan</keyword>
<dbReference type="HOGENOM" id="CLU_046599_2_0_1"/>
<evidence type="ECO:0000256" key="2">
    <source>
        <dbReference type="ARBA" id="ARBA00005343"/>
    </source>
</evidence>
<evidence type="ECO:0000256" key="11">
    <source>
        <dbReference type="RuleBase" id="RU000649"/>
    </source>
</evidence>
<dbReference type="GO" id="GO:0016020">
    <property type="term" value="C:membrane"/>
    <property type="evidence" value="ECO:0007669"/>
    <property type="project" value="UniProtKB-SubCell"/>
</dbReference>
<dbReference type="InterPro" id="IPR027789">
    <property type="entry name" value="Syndecan/Neurexin_dom"/>
</dbReference>
<protein>
    <recommendedName>
        <fullName evidence="11">Syndecan</fullName>
    </recommendedName>
</protein>
<evidence type="ECO:0000256" key="12">
    <source>
        <dbReference type="SAM" id="MobiDB-lite"/>
    </source>
</evidence>
<reference evidence="15" key="3">
    <citation type="submission" date="2025-09" db="UniProtKB">
        <authorList>
            <consortium name="Ensembl"/>
        </authorList>
    </citation>
    <scope>IDENTIFICATION</scope>
    <source>
        <strain evidence="15">Hd-rR</strain>
    </source>
</reference>
<evidence type="ECO:0000313" key="16">
    <source>
        <dbReference type="Proteomes" id="UP000001038"/>
    </source>
</evidence>
<dbReference type="PROSITE" id="PS00964">
    <property type="entry name" value="SYNDECAN"/>
    <property type="match status" value="1"/>
</dbReference>
<accession>H2M2Z2</accession>
<comment type="function">
    <text evidence="11">Cell surface proteoglycan.</text>
</comment>
<feature type="domain" description="Neurexin/syndecan/glycophorin C" evidence="14">
    <location>
        <begin position="169"/>
        <end position="187"/>
    </location>
</feature>
<dbReference type="eggNOG" id="ENOG502S3JC">
    <property type="taxonomic scope" value="Eukaryota"/>
</dbReference>
<dbReference type="Proteomes" id="UP000001038">
    <property type="component" value="Chromosome 11"/>
</dbReference>
<dbReference type="GeneTree" id="ENSGT00940000157222"/>
<evidence type="ECO:0000256" key="4">
    <source>
        <dbReference type="ARBA" id="ARBA00022692"/>
    </source>
</evidence>